<dbReference type="RefSeq" id="WP_179357753.1">
    <property type="nucleotide sequence ID" value="NZ_CP058627.1"/>
</dbReference>
<gene>
    <name evidence="2" type="ORF">HQ393_05050</name>
</gene>
<evidence type="ECO:0000313" key="2">
    <source>
        <dbReference type="EMBL" id="QLG87672.1"/>
    </source>
</evidence>
<dbReference type="EMBL" id="CP058627">
    <property type="protein sequence ID" value="QLG87672.1"/>
    <property type="molecule type" value="Genomic_DNA"/>
</dbReference>
<keyword evidence="1" id="KW-1133">Transmembrane helix</keyword>
<keyword evidence="1" id="KW-0812">Transmembrane</keyword>
<evidence type="ECO:0000256" key="1">
    <source>
        <dbReference type="SAM" id="Phobius"/>
    </source>
</evidence>
<accession>A0A7H9BGZ0</accession>
<evidence type="ECO:0000313" key="3">
    <source>
        <dbReference type="Proteomes" id="UP000509597"/>
    </source>
</evidence>
<dbReference type="Proteomes" id="UP000509597">
    <property type="component" value="Chromosome"/>
</dbReference>
<dbReference type="KEGG" id="chiz:HQ393_05050"/>
<proteinExistence type="predicted"/>
<feature type="transmembrane region" description="Helical" evidence="1">
    <location>
        <begin position="20"/>
        <end position="43"/>
    </location>
</feature>
<protein>
    <submittedName>
        <fullName evidence="2">Uncharacterized protein</fullName>
    </submittedName>
</protein>
<sequence>MNPLKLWKDTRPEQDSSGFFSIIVLLFYILAAIAVLMWFASLIHGVTS</sequence>
<dbReference type="AlphaFoldDB" id="A0A7H9BGZ0"/>
<keyword evidence="1" id="KW-0472">Membrane</keyword>
<name>A0A7H9BGZ0_9NEIS</name>
<keyword evidence="3" id="KW-1185">Reference proteome</keyword>
<organism evidence="2 3">
    <name type="scientific">Chitinibacter bivalviorum</name>
    <dbReference type="NCBI Taxonomy" id="2739434"/>
    <lineage>
        <taxon>Bacteria</taxon>
        <taxon>Pseudomonadati</taxon>
        <taxon>Pseudomonadota</taxon>
        <taxon>Betaproteobacteria</taxon>
        <taxon>Neisseriales</taxon>
        <taxon>Chitinibacteraceae</taxon>
        <taxon>Chitinibacter</taxon>
    </lineage>
</organism>
<reference evidence="2 3" key="1">
    <citation type="submission" date="2020-07" db="EMBL/GenBank/DDBJ databases">
        <title>Complete genome sequence of Chitinibacter sp. 2T18.</title>
        <authorList>
            <person name="Bae J.-W."/>
            <person name="Choi J.-W."/>
        </authorList>
    </citation>
    <scope>NUCLEOTIDE SEQUENCE [LARGE SCALE GENOMIC DNA]</scope>
    <source>
        <strain evidence="2 3">2T18</strain>
    </source>
</reference>